<feature type="region of interest" description="Disordered" evidence="1">
    <location>
        <begin position="1"/>
        <end position="40"/>
    </location>
</feature>
<sequence>MAATERVCAQSRTGARASRRATPGWGGAVAAGRRDGTPGGDRGGVDLLLYRRAARDGKPTSGLEPIERHLGYLLEMGQEDTDLFLRQMLDELEQSGEMLDPLIEAWRSGDEQRLESLLVEELRIGYASVYKRLLVDRNELWWPVLQRLMQTPETELVLVGAAHLIGPDGLLTRFRAQGMTVEPLD</sequence>
<comment type="caution">
    <text evidence="2">The sequence shown here is derived from an EMBL/GenBank/DDBJ whole genome shotgun (WGS) entry which is preliminary data.</text>
</comment>
<reference evidence="3" key="1">
    <citation type="journal article" date="2019" name="Int. J. Syst. Evol. Microbiol.">
        <title>The Global Catalogue of Microorganisms (GCM) 10K type strain sequencing project: providing services to taxonomists for standard genome sequencing and annotation.</title>
        <authorList>
            <consortium name="The Broad Institute Genomics Platform"/>
            <consortium name="The Broad Institute Genome Sequencing Center for Infectious Disease"/>
            <person name="Wu L."/>
            <person name="Ma J."/>
        </authorList>
    </citation>
    <scope>NUCLEOTIDE SEQUENCE [LARGE SCALE GENOMIC DNA]</scope>
    <source>
        <strain evidence="3">NBRC 111756</strain>
    </source>
</reference>
<accession>A0ABW2A6I0</accession>
<dbReference type="Pfam" id="PF01963">
    <property type="entry name" value="TraB_PrgY_gumN"/>
    <property type="match status" value="1"/>
</dbReference>
<dbReference type="EMBL" id="JBHSWE010000001">
    <property type="protein sequence ID" value="MFC6673048.1"/>
    <property type="molecule type" value="Genomic_DNA"/>
</dbReference>
<dbReference type="CDD" id="cd14789">
    <property type="entry name" value="Tiki"/>
    <property type="match status" value="1"/>
</dbReference>
<name>A0ABW2A6I0_9GAMM</name>
<dbReference type="InterPro" id="IPR002816">
    <property type="entry name" value="TraB/PrgY/GumN_fam"/>
</dbReference>
<evidence type="ECO:0000256" key="1">
    <source>
        <dbReference type="SAM" id="MobiDB-lite"/>
    </source>
</evidence>
<organism evidence="2 3">
    <name type="scientific">Marinobacterium aestuariivivens</name>
    <dbReference type="NCBI Taxonomy" id="1698799"/>
    <lineage>
        <taxon>Bacteria</taxon>
        <taxon>Pseudomonadati</taxon>
        <taxon>Pseudomonadota</taxon>
        <taxon>Gammaproteobacteria</taxon>
        <taxon>Oceanospirillales</taxon>
        <taxon>Oceanospirillaceae</taxon>
        <taxon>Marinobacterium</taxon>
    </lineage>
</organism>
<dbReference type="PANTHER" id="PTHR40590:SF1">
    <property type="entry name" value="CYTOPLASMIC PROTEIN"/>
    <property type="match status" value="1"/>
</dbReference>
<keyword evidence="3" id="KW-1185">Reference proteome</keyword>
<evidence type="ECO:0000313" key="3">
    <source>
        <dbReference type="Proteomes" id="UP001596422"/>
    </source>
</evidence>
<dbReference type="Proteomes" id="UP001596422">
    <property type="component" value="Unassembled WGS sequence"/>
</dbReference>
<dbReference type="InterPro" id="IPR047111">
    <property type="entry name" value="YbaP-like"/>
</dbReference>
<protein>
    <submittedName>
        <fullName evidence="2">TraB/GumN family protein</fullName>
    </submittedName>
</protein>
<proteinExistence type="predicted"/>
<evidence type="ECO:0000313" key="2">
    <source>
        <dbReference type="EMBL" id="MFC6673048.1"/>
    </source>
</evidence>
<gene>
    <name evidence="2" type="ORF">ACFQDL_25385</name>
</gene>
<dbReference type="PANTHER" id="PTHR40590">
    <property type="entry name" value="CYTOPLASMIC PROTEIN-RELATED"/>
    <property type="match status" value="1"/>
</dbReference>
<dbReference type="RefSeq" id="WP_379913340.1">
    <property type="nucleotide sequence ID" value="NZ_JBHSWE010000001.1"/>
</dbReference>
<feature type="compositionally biased region" description="Low complexity" evidence="1">
    <location>
        <begin position="9"/>
        <end position="22"/>
    </location>
</feature>